<protein>
    <submittedName>
        <fullName evidence="3">YpeB-like protein with putative protease inhibitory function</fullName>
    </submittedName>
</protein>
<feature type="chain" id="PRO_5020452431" evidence="2">
    <location>
        <begin position="25"/>
        <end position="161"/>
    </location>
</feature>
<organism evidence="3 4">
    <name type="scientific">Rivibacter subsaxonicus</name>
    <dbReference type="NCBI Taxonomy" id="457575"/>
    <lineage>
        <taxon>Bacteria</taxon>
        <taxon>Pseudomonadati</taxon>
        <taxon>Pseudomonadota</taxon>
        <taxon>Betaproteobacteria</taxon>
        <taxon>Burkholderiales</taxon>
        <taxon>Rivibacter</taxon>
    </lineage>
</organism>
<evidence type="ECO:0000313" key="3">
    <source>
        <dbReference type="EMBL" id="RZT93859.1"/>
    </source>
</evidence>
<dbReference type="Proteomes" id="UP000293671">
    <property type="component" value="Unassembled WGS sequence"/>
</dbReference>
<feature type="signal peptide" evidence="2">
    <location>
        <begin position="1"/>
        <end position="24"/>
    </location>
</feature>
<proteinExistence type="predicted"/>
<name>A0A4V2FSC8_9BURK</name>
<sequence>MLIQRSIPWLLGALLLAVAGGAAAERPPAGSKPLSEILQGVEKSNPGVVVSAEIDDGRWEVVVCEPSSRRCREIYVDPRSGQERRSNAEWNSDVRPPPNGKMASQVARALEDLKLGDISDLDYDDPHWEADIRGDRARMNLRVDPMSGEVRRCIGLGCPAR</sequence>
<reference evidence="3 4" key="1">
    <citation type="submission" date="2019-02" db="EMBL/GenBank/DDBJ databases">
        <title>Genomic Encyclopedia of Type Strains, Phase IV (KMG-IV): sequencing the most valuable type-strain genomes for metagenomic binning, comparative biology and taxonomic classification.</title>
        <authorList>
            <person name="Goeker M."/>
        </authorList>
    </citation>
    <scope>NUCLEOTIDE SEQUENCE [LARGE SCALE GENOMIC DNA]</scope>
    <source>
        <strain evidence="3 4">DSM 19570</strain>
    </source>
</reference>
<dbReference type="AlphaFoldDB" id="A0A4V2FSC8"/>
<feature type="region of interest" description="Disordered" evidence="1">
    <location>
        <begin position="81"/>
        <end position="101"/>
    </location>
</feature>
<accession>A0A4V2FSC8</accession>
<keyword evidence="4" id="KW-1185">Reference proteome</keyword>
<gene>
    <name evidence="3" type="ORF">EV670_3416</name>
</gene>
<evidence type="ECO:0000256" key="1">
    <source>
        <dbReference type="SAM" id="MobiDB-lite"/>
    </source>
</evidence>
<keyword evidence="2" id="KW-0732">Signal</keyword>
<comment type="caution">
    <text evidence="3">The sequence shown here is derived from an EMBL/GenBank/DDBJ whole genome shotgun (WGS) entry which is preliminary data.</text>
</comment>
<dbReference type="RefSeq" id="WP_130434371.1">
    <property type="nucleotide sequence ID" value="NZ_SHKP01000008.1"/>
</dbReference>
<evidence type="ECO:0000313" key="4">
    <source>
        <dbReference type="Proteomes" id="UP000293671"/>
    </source>
</evidence>
<dbReference type="EMBL" id="SHKP01000008">
    <property type="protein sequence ID" value="RZT93859.1"/>
    <property type="molecule type" value="Genomic_DNA"/>
</dbReference>
<dbReference type="OrthoDB" id="5951452at2"/>
<evidence type="ECO:0000256" key="2">
    <source>
        <dbReference type="SAM" id="SignalP"/>
    </source>
</evidence>